<reference evidence="7 8" key="1">
    <citation type="submission" date="2024-01" db="EMBL/GenBank/DDBJ databases">
        <title>Complete genome of Cladobotryum mycophilum ATHUM6906.</title>
        <authorList>
            <person name="Christinaki A.C."/>
            <person name="Myridakis A.I."/>
            <person name="Kouvelis V.N."/>
        </authorList>
    </citation>
    <scope>NUCLEOTIDE SEQUENCE [LARGE SCALE GENOMIC DNA]</scope>
    <source>
        <strain evidence="7 8">ATHUM6906</strain>
    </source>
</reference>
<keyword evidence="8" id="KW-1185">Reference proteome</keyword>
<dbReference type="Proteomes" id="UP001338125">
    <property type="component" value="Unassembled WGS sequence"/>
</dbReference>
<feature type="region of interest" description="Disordered" evidence="5">
    <location>
        <begin position="173"/>
        <end position="202"/>
    </location>
</feature>
<evidence type="ECO:0000256" key="1">
    <source>
        <dbReference type="ARBA" id="ARBA00004167"/>
    </source>
</evidence>
<feature type="compositionally biased region" description="Gly residues" evidence="5">
    <location>
        <begin position="180"/>
        <end position="202"/>
    </location>
</feature>
<evidence type="ECO:0000256" key="6">
    <source>
        <dbReference type="SAM" id="Phobius"/>
    </source>
</evidence>
<proteinExistence type="predicted"/>
<evidence type="ECO:0000313" key="7">
    <source>
        <dbReference type="EMBL" id="KAK5993676.1"/>
    </source>
</evidence>
<keyword evidence="3 6" id="KW-1133">Transmembrane helix</keyword>
<feature type="compositionally biased region" description="Polar residues" evidence="5">
    <location>
        <begin position="244"/>
        <end position="257"/>
    </location>
</feature>
<comment type="caution">
    <text evidence="7">The sequence shown here is derived from an EMBL/GenBank/DDBJ whole genome shotgun (WGS) entry which is preliminary data.</text>
</comment>
<keyword evidence="2 6" id="KW-0812">Transmembrane</keyword>
<feature type="region of interest" description="Disordered" evidence="5">
    <location>
        <begin position="1"/>
        <end position="20"/>
    </location>
</feature>
<evidence type="ECO:0000256" key="3">
    <source>
        <dbReference type="ARBA" id="ARBA00022989"/>
    </source>
</evidence>
<dbReference type="PANTHER" id="PTHR15549">
    <property type="entry name" value="PAIRED IMMUNOGLOBULIN-LIKE TYPE 2 RECEPTOR"/>
    <property type="match status" value="1"/>
</dbReference>
<keyword evidence="4 6" id="KW-0472">Membrane</keyword>
<evidence type="ECO:0000313" key="8">
    <source>
        <dbReference type="Proteomes" id="UP001338125"/>
    </source>
</evidence>
<sequence length="353" mass="37541">MGSTPAPTPTTIPDHDGTAPAGALTTIFTPPASCLDKSRFYRTSTCEPLPERWRLYWSAASYYSPGICPSGMLSVATPPPFFGPPVQPSETAIVCCPTGYSLYASSDDHWCYGSTTLTDYNLVDVTTTITSQSTVVTTKTYSRSYFTTSSLNSIFPIQVRWRDVDLSILETHPLTPGLKPTGGGGGGGGSGKGSGGSGGSHKDGLSGGAIAGIVVGSVLVVLLVAGIGLPWFLLRRGRNKKAQQEQNQSPQDMNETGFQGPPQQAAPTTPRSPAPPSHPHQVNASDNMSARGGFVSTGDANIDAELRRIAERRNRLMELDEEEARLRQQANRTELSTGEVFHRPVELGTGQDD</sequence>
<feature type="region of interest" description="Disordered" evidence="5">
    <location>
        <begin position="242"/>
        <end position="297"/>
    </location>
</feature>
<organism evidence="7 8">
    <name type="scientific">Cladobotryum mycophilum</name>
    <dbReference type="NCBI Taxonomy" id="491253"/>
    <lineage>
        <taxon>Eukaryota</taxon>
        <taxon>Fungi</taxon>
        <taxon>Dikarya</taxon>
        <taxon>Ascomycota</taxon>
        <taxon>Pezizomycotina</taxon>
        <taxon>Sordariomycetes</taxon>
        <taxon>Hypocreomycetidae</taxon>
        <taxon>Hypocreales</taxon>
        <taxon>Hypocreaceae</taxon>
        <taxon>Cladobotryum</taxon>
    </lineage>
</organism>
<feature type="region of interest" description="Disordered" evidence="5">
    <location>
        <begin position="328"/>
        <end position="353"/>
    </location>
</feature>
<accession>A0ABR0SPG8</accession>
<protein>
    <submittedName>
        <fullName evidence="7">Uncharacterized protein</fullName>
    </submittedName>
</protein>
<dbReference type="EMBL" id="JAVFKD010000012">
    <property type="protein sequence ID" value="KAK5993676.1"/>
    <property type="molecule type" value="Genomic_DNA"/>
</dbReference>
<feature type="compositionally biased region" description="Pro residues" evidence="5">
    <location>
        <begin position="1"/>
        <end position="10"/>
    </location>
</feature>
<evidence type="ECO:0000256" key="5">
    <source>
        <dbReference type="SAM" id="MobiDB-lite"/>
    </source>
</evidence>
<evidence type="ECO:0000256" key="4">
    <source>
        <dbReference type="ARBA" id="ARBA00023136"/>
    </source>
</evidence>
<dbReference type="InterPro" id="IPR051694">
    <property type="entry name" value="Immunoregulatory_rcpt-like"/>
</dbReference>
<feature type="transmembrane region" description="Helical" evidence="6">
    <location>
        <begin position="209"/>
        <end position="234"/>
    </location>
</feature>
<gene>
    <name evidence="7" type="ORF">PT974_07111</name>
</gene>
<evidence type="ECO:0000256" key="2">
    <source>
        <dbReference type="ARBA" id="ARBA00022692"/>
    </source>
</evidence>
<comment type="subcellular location">
    <subcellularLocation>
        <location evidence="1">Membrane</location>
        <topology evidence="1">Single-pass membrane protein</topology>
    </subcellularLocation>
</comment>
<name>A0ABR0SPG8_9HYPO</name>